<keyword evidence="1" id="KW-0812">Transmembrane</keyword>
<dbReference type="Proteomes" id="UP001162030">
    <property type="component" value="Chromosome"/>
</dbReference>
<dbReference type="SUPFAM" id="SSF49384">
    <property type="entry name" value="Carbohydrate-binding domain"/>
    <property type="match status" value="1"/>
</dbReference>
<protein>
    <recommendedName>
        <fullName evidence="4">Cohesin domain-containing protein</fullName>
    </recommendedName>
</protein>
<reference evidence="2 3" key="1">
    <citation type="submission" date="2023-03" db="EMBL/GenBank/DDBJ databases">
        <authorList>
            <person name="Pearce D."/>
        </authorList>
    </citation>
    <scope>NUCLEOTIDE SEQUENCE [LARGE SCALE GENOMIC DNA]</scope>
    <source>
        <strain evidence="2">Msz</strain>
    </source>
</reference>
<accession>A0ABN8XD30</accession>
<gene>
    <name evidence="2" type="ORF">MSZNOR_4168</name>
</gene>
<evidence type="ECO:0000313" key="3">
    <source>
        <dbReference type="Proteomes" id="UP001162030"/>
    </source>
</evidence>
<keyword evidence="3" id="KW-1185">Reference proteome</keyword>
<name>A0ABN8XD30_9GAMM</name>
<organism evidence="2 3">
    <name type="scientific">Methylocaldum szegediense</name>
    <dbReference type="NCBI Taxonomy" id="73780"/>
    <lineage>
        <taxon>Bacteria</taxon>
        <taxon>Pseudomonadati</taxon>
        <taxon>Pseudomonadota</taxon>
        <taxon>Gammaproteobacteria</taxon>
        <taxon>Methylococcales</taxon>
        <taxon>Methylococcaceae</taxon>
        <taxon>Methylocaldum</taxon>
    </lineage>
</organism>
<feature type="transmembrane region" description="Helical" evidence="1">
    <location>
        <begin position="171"/>
        <end position="189"/>
    </location>
</feature>
<dbReference type="InterPro" id="IPR008965">
    <property type="entry name" value="CBM2/CBM3_carb-bd_dom_sf"/>
</dbReference>
<proteinExistence type="predicted"/>
<dbReference type="Gene3D" id="2.60.40.680">
    <property type="match status" value="1"/>
</dbReference>
<dbReference type="EMBL" id="OX458333">
    <property type="protein sequence ID" value="CAI8937323.1"/>
    <property type="molecule type" value="Genomic_DNA"/>
</dbReference>
<evidence type="ECO:0000313" key="2">
    <source>
        <dbReference type="EMBL" id="CAI8937323.1"/>
    </source>
</evidence>
<evidence type="ECO:0000256" key="1">
    <source>
        <dbReference type="SAM" id="Phobius"/>
    </source>
</evidence>
<sequence length="199" mass="20744">MLDRYCKPLIGALLLSISGFAESAITLAITPLSQSASSINIGITVAGLGTGEAPSLGSYDLDLHFDSSHLEYVDTHFGDPVLGHELDVLDFGANVTSAESSGSGGLNLFELSFDSPDDLNALQADSFILAVVTFNLLQAGSSLLNLVVNALGDADGNPLTANVSSATVAPVPLPTALWLMVTGLAVLFPRHRQRDLPPR</sequence>
<keyword evidence="1" id="KW-1133">Transmembrane helix</keyword>
<dbReference type="RefSeq" id="WP_026609598.1">
    <property type="nucleotide sequence ID" value="NZ_OX458333.1"/>
</dbReference>
<keyword evidence="1" id="KW-0472">Membrane</keyword>
<evidence type="ECO:0008006" key="4">
    <source>
        <dbReference type="Google" id="ProtNLM"/>
    </source>
</evidence>